<evidence type="ECO:0000256" key="5">
    <source>
        <dbReference type="ARBA" id="ARBA00022842"/>
    </source>
</evidence>
<keyword evidence="4" id="KW-0378">Hydrolase</keyword>
<gene>
    <name evidence="12" type="ORF">Agub_g5254</name>
</gene>
<comment type="cofactor">
    <cofactor evidence="1">
        <name>Mn(2+)</name>
        <dbReference type="ChEBI" id="CHEBI:29035"/>
    </cofactor>
</comment>
<dbReference type="GO" id="GO:0008081">
    <property type="term" value="F:phosphoric diester hydrolase activity"/>
    <property type="evidence" value="ECO:0007669"/>
    <property type="project" value="TreeGrafter"/>
</dbReference>
<evidence type="ECO:0000256" key="7">
    <source>
        <dbReference type="PIRSR" id="PIRSR604808-2"/>
    </source>
</evidence>
<evidence type="ECO:0000313" key="12">
    <source>
        <dbReference type="EMBL" id="GFR44092.1"/>
    </source>
</evidence>
<feature type="binding site" evidence="7">
    <location>
        <position position="192"/>
    </location>
    <ligand>
        <name>Mg(2+)</name>
        <dbReference type="ChEBI" id="CHEBI:18420"/>
        <label>1</label>
    </ligand>
</feature>
<dbReference type="PROSITE" id="PS00728">
    <property type="entry name" value="AP_NUCLEASE_F1_3"/>
    <property type="match status" value="1"/>
</dbReference>
<evidence type="ECO:0000256" key="3">
    <source>
        <dbReference type="ARBA" id="ARBA00022723"/>
    </source>
</evidence>
<proteinExistence type="inferred from homology"/>
<feature type="region of interest" description="Disordered" evidence="10">
    <location>
        <begin position="307"/>
        <end position="369"/>
    </location>
</feature>
<feature type="binding site" evidence="7">
    <location>
        <position position="35"/>
    </location>
    <ligand>
        <name>Mg(2+)</name>
        <dbReference type="ChEBI" id="CHEBI:18420"/>
        <label>1</label>
    </ligand>
</feature>
<keyword evidence="9" id="KW-0234">DNA repair</keyword>
<evidence type="ECO:0000256" key="2">
    <source>
        <dbReference type="ARBA" id="ARBA00007092"/>
    </source>
</evidence>
<keyword evidence="13" id="KW-1185">Reference proteome</keyword>
<accession>A0AAD3HKF8</accession>
<dbReference type="EC" id="3.1.-.-" evidence="9"/>
<comment type="similarity">
    <text evidence="2 9">Belongs to the DNA repair enzymes AP/ExoA family.</text>
</comment>
<dbReference type="PANTHER" id="PTHR22748:SF4">
    <property type="entry name" value="DNA-(APURINIC OR APYRIMIDINIC SITE) ENDONUCLEASE 2"/>
    <property type="match status" value="1"/>
</dbReference>
<keyword evidence="3 7" id="KW-0479">Metal-binding</keyword>
<feature type="active site" description="Proton donor/acceptor" evidence="6">
    <location>
        <position position="192"/>
    </location>
</feature>
<dbReference type="Pfam" id="PF03372">
    <property type="entry name" value="Exo_endo_phos"/>
    <property type="match status" value="1"/>
</dbReference>
<dbReference type="GO" id="GO:0008311">
    <property type="term" value="F:double-stranded DNA 3'-5' DNA exonuclease activity"/>
    <property type="evidence" value="ECO:0007669"/>
    <property type="project" value="TreeGrafter"/>
</dbReference>
<dbReference type="GO" id="GO:0003677">
    <property type="term" value="F:DNA binding"/>
    <property type="evidence" value="ECO:0007669"/>
    <property type="project" value="InterPro"/>
</dbReference>
<feature type="site" description="Transition state stabilizer" evidence="8">
    <location>
        <position position="194"/>
    </location>
</feature>
<dbReference type="GO" id="GO:0046872">
    <property type="term" value="F:metal ion binding"/>
    <property type="evidence" value="ECO:0007669"/>
    <property type="project" value="UniProtKB-KW"/>
</dbReference>
<protein>
    <recommendedName>
        <fullName evidence="9">DNA-(apurinic or apyrimidinic site) endonuclease</fullName>
        <ecNumber evidence="9">3.1.-.-</ecNumber>
    </recommendedName>
</protein>
<feature type="region of interest" description="Disordered" evidence="10">
    <location>
        <begin position="1"/>
        <end position="24"/>
    </location>
</feature>
<feature type="site" description="Interaction with DNA substrate" evidence="8">
    <location>
        <position position="291"/>
    </location>
</feature>
<feature type="region of interest" description="Disordered" evidence="10">
    <location>
        <begin position="387"/>
        <end position="446"/>
    </location>
</feature>
<comment type="caution">
    <text evidence="12">The sequence shown here is derived from an EMBL/GenBank/DDBJ whole genome shotgun (WGS) entry which is preliminary data.</text>
</comment>
<evidence type="ECO:0000256" key="10">
    <source>
        <dbReference type="SAM" id="MobiDB-lite"/>
    </source>
</evidence>
<feature type="compositionally biased region" description="Low complexity" evidence="10">
    <location>
        <begin position="307"/>
        <end position="342"/>
    </location>
</feature>
<feature type="region of interest" description="Disordered" evidence="10">
    <location>
        <begin position="467"/>
        <end position="493"/>
    </location>
</feature>
<feature type="active site" evidence="6">
    <location>
        <position position="150"/>
    </location>
</feature>
<name>A0AAD3HKF8_9CHLO</name>
<evidence type="ECO:0000256" key="4">
    <source>
        <dbReference type="ARBA" id="ARBA00022801"/>
    </source>
</evidence>
<dbReference type="GO" id="GO:0005634">
    <property type="term" value="C:nucleus"/>
    <property type="evidence" value="ECO:0007669"/>
    <property type="project" value="TreeGrafter"/>
</dbReference>
<feature type="binding site" evidence="7">
    <location>
        <position position="69"/>
    </location>
    <ligand>
        <name>Mg(2+)</name>
        <dbReference type="ChEBI" id="CHEBI:18420"/>
        <label>1</label>
    </ligand>
</feature>
<evidence type="ECO:0000256" key="6">
    <source>
        <dbReference type="PIRSR" id="PIRSR604808-1"/>
    </source>
</evidence>
<dbReference type="AlphaFoldDB" id="A0AAD3HKF8"/>
<dbReference type="EMBL" id="BMAR01000007">
    <property type="protein sequence ID" value="GFR44092.1"/>
    <property type="molecule type" value="Genomic_DNA"/>
</dbReference>
<evidence type="ECO:0000256" key="1">
    <source>
        <dbReference type="ARBA" id="ARBA00001936"/>
    </source>
</evidence>
<keyword evidence="5 7" id="KW-0460">Magnesium</keyword>
<feature type="non-terminal residue" evidence="12">
    <location>
        <position position="493"/>
    </location>
</feature>
<feature type="compositionally biased region" description="Low complexity" evidence="10">
    <location>
        <begin position="416"/>
        <end position="426"/>
    </location>
</feature>
<dbReference type="InterPro" id="IPR004808">
    <property type="entry name" value="AP_endonuc_1"/>
</dbReference>
<sequence>MATDAEQLKTDQADDGSASRQQSNDGETLTIMSWNINCLAPTVRDMELRHKSFRGFLDHFGVDIACFQEVKLPAAKMTRELTCVEGFQSFWATSKGKTGYSGVTTWCRTPIAAPYDAAADCLGGEEQPELDNEGRLVLTDHGSFVLLNVYVPNAGDRPDRPRLPYKLAFLRALRNKMDELTAEGRMVIAVGDFNVAAEARDVHAVLNFDGMYDSRELALLRGLIAAYPDVWRRLHPYTQGTYTVWEERTSARAFNAGLRIDYVLVSPALLPYIAACDILPASAIPPKWSDHAALLLRLRVRQGGLQQQQQQHLGLPGQQGSQQPDAAPGVAEAQGGLQQQQQAEEDEGKGESRLSPRLELPPPPPAPCAMWVATESRFIDRNQKSIRDLLFGPRRPSKTDNGGSGSGSGSRKRAASEAADAVAAVDDAGDRDEDDEGRQAKRRSSVTVSAATVTQAAAAVRQPEVAVAAEGDTRESRALGSLGVEGMHGGGVR</sequence>
<feature type="binding site" evidence="7">
    <location>
        <position position="291"/>
    </location>
    <ligand>
        <name>Mg(2+)</name>
        <dbReference type="ChEBI" id="CHEBI:18420"/>
        <label>1</label>
    </ligand>
</feature>
<evidence type="ECO:0000259" key="11">
    <source>
        <dbReference type="Pfam" id="PF03372"/>
    </source>
</evidence>
<reference evidence="12 13" key="1">
    <citation type="journal article" date="2021" name="Sci. Rep.">
        <title>Genome sequencing of the multicellular alga Astrephomene provides insights into convergent evolution of germ-soma differentiation.</title>
        <authorList>
            <person name="Yamashita S."/>
            <person name="Yamamoto K."/>
            <person name="Matsuzaki R."/>
            <person name="Suzuki S."/>
            <person name="Yamaguchi H."/>
            <person name="Hirooka S."/>
            <person name="Minakuchi Y."/>
            <person name="Miyagishima S."/>
            <person name="Kawachi M."/>
            <person name="Toyoda A."/>
            <person name="Nozaki H."/>
        </authorList>
    </citation>
    <scope>NUCLEOTIDE SEQUENCE [LARGE SCALE GENOMIC DNA]</scope>
    <source>
        <strain evidence="12 13">NIES-4017</strain>
    </source>
</reference>
<feature type="compositionally biased region" description="Acidic residues" evidence="10">
    <location>
        <begin position="427"/>
        <end position="436"/>
    </location>
</feature>
<keyword evidence="9" id="KW-0227">DNA damage</keyword>
<dbReference type="PANTHER" id="PTHR22748">
    <property type="entry name" value="AP ENDONUCLEASE"/>
    <property type="match status" value="1"/>
</dbReference>
<keyword evidence="7" id="KW-0464">Manganese</keyword>
<evidence type="ECO:0000313" key="13">
    <source>
        <dbReference type="Proteomes" id="UP001054857"/>
    </source>
</evidence>
<dbReference type="InterPro" id="IPR036691">
    <property type="entry name" value="Endo/exonu/phosph_ase_sf"/>
</dbReference>
<feature type="site" description="Important for catalytic activity" evidence="8">
    <location>
        <position position="261"/>
    </location>
</feature>
<dbReference type="InterPro" id="IPR005135">
    <property type="entry name" value="Endo/exonuclease/phosphatase"/>
</dbReference>
<dbReference type="Gene3D" id="3.60.10.10">
    <property type="entry name" value="Endonuclease/exonuclease/phosphatase"/>
    <property type="match status" value="1"/>
</dbReference>
<evidence type="ECO:0000256" key="9">
    <source>
        <dbReference type="RuleBase" id="RU362131"/>
    </source>
</evidence>
<feature type="compositionally biased region" description="Basic and acidic residues" evidence="10">
    <location>
        <begin position="1"/>
        <end position="12"/>
    </location>
</feature>
<dbReference type="GO" id="GO:0003906">
    <property type="term" value="F:DNA-(apurinic or apyrimidinic site) endonuclease activity"/>
    <property type="evidence" value="ECO:0007669"/>
    <property type="project" value="TreeGrafter"/>
</dbReference>
<dbReference type="GO" id="GO:0006284">
    <property type="term" value="P:base-excision repair"/>
    <property type="evidence" value="ECO:0007669"/>
    <property type="project" value="TreeGrafter"/>
</dbReference>
<evidence type="ECO:0000256" key="8">
    <source>
        <dbReference type="PIRSR" id="PIRSR604808-3"/>
    </source>
</evidence>
<feature type="binding site" evidence="7">
    <location>
        <position position="194"/>
    </location>
    <ligand>
        <name>Mg(2+)</name>
        <dbReference type="ChEBI" id="CHEBI:18420"/>
        <label>1</label>
    </ligand>
</feature>
<dbReference type="InterPro" id="IPR020848">
    <property type="entry name" value="AP_endonuclease_F1_CS"/>
</dbReference>
<dbReference type="SUPFAM" id="SSF56219">
    <property type="entry name" value="DNase I-like"/>
    <property type="match status" value="1"/>
</dbReference>
<feature type="domain" description="Endonuclease/exonuclease/phosphatase" evidence="11">
    <location>
        <begin position="32"/>
        <end position="291"/>
    </location>
</feature>
<dbReference type="PROSITE" id="PS51435">
    <property type="entry name" value="AP_NUCLEASE_F1_4"/>
    <property type="match status" value="1"/>
</dbReference>
<dbReference type="Proteomes" id="UP001054857">
    <property type="component" value="Unassembled WGS sequence"/>
</dbReference>
<organism evidence="12 13">
    <name type="scientific">Astrephomene gubernaculifera</name>
    <dbReference type="NCBI Taxonomy" id="47775"/>
    <lineage>
        <taxon>Eukaryota</taxon>
        <taxon>Viridiplantae</taxon>
        <taxon>Chlorophyta</taxon>
        <taxon>core chlorophytes</taxon>
        <taxon>Chlorophyceae</taxon>
        <taxon>CS clade</taxon>
        <taxon>Chlamydomonadales</taxon>
        <taxon>Astrephomenaceae</taxon>
        <taxon>Astrephomene</taxon>
    </lineage>
</organism>
<comment type="cofactor">
    <cofactor evidence="7 9">
        <name>Mg(2+)</name>
        <dbReference type="ChEBI" id="CHEBI:18420"/>
    </cofactor>
    <cofactor evidence="7 9">
        <name>Mn(2+)</name>
        <dbReference type="ChEBI" id="CHEBI:29035"/>
    </cofactor>
    <text evidence="7 9">Probably binds two magnesium or manganese ions per subunit.</text>
</comment>
<feature type="binding site" evidence="7">
    <location>
        <position position="290"/>
    </location>
    <ligand>
        <name>Mg(2+)</name>
        <dbReference type="ChEBI" id="CHEBI:18420"/>
        <label>1</label>
    </ligand>
</feature>
<dbReference type="NCBIfam" id="TIGR00633">
    <property type="entry name" value="xth"/>
    <property type="match status" value="1"/>
</dbReference>
<feature type="active site" description="Proton acceptor" evidence="6">
    <location>
        <position position="291"/>
    </location>
</feature>